<feature type="transmembrane region" description="Helical" evidence="8">
    <location>
        <begin position="295"/>
        <end position="319"/>
    </location>
</feature>
<dbReference type="PANTHER" id="PTHR43394">
    <property type="entry name" value="ATP-DEPENDENT PERMEASE MDL1, MITOCHONDRIAL"/>
    <property type="match status" value="1"/>
</dbReference>
<comment type="similarity">
    <text evidence="2">Belongs to the ABC transporter superfamily. ABCB family. Multidrug resistance exporter (TC 3.A.1.201) subfamily.</text>
</comment>
<dbReference type="GO" id="GO:0016020">
    <property type="term" value="C:membrane"/>
    <property type="evidence" value="ECO:0007669"/>
    <property type="project" value="UniProtKB-SubCell"/>
</dbReference>
<keyword evidence="6 8" id="KW-1133">Transmembrane helix</keyword>
<evidence type="ECO:0000259" key="10">
    <source>
        <dbReference type="PROSITE" id="PS50929"/>
    </source>
</evidence>
<keyword evidence="3 8" id="KW-0812">Transmembrane</keyword>
<evidence type="ECO:0000256" key="6">
    <source>
        <dbReference type="ARBA" id="ARBA00022989"/>
    </source>
</evidence>
<feature type="transmembrane region" description="Helical" evidence="8">
    <location>
        <begin position="116"/>
        <end position="141"/>
    </location>
</feature>
<protein>
    <recommendedName>
        <fullName evidence="13">ABC transmembrane type-1 domain-containing protein</fullName>
    </recommendedName>
</protein>
<dbReference type="EMBL" id="FZQP02006891">
    <property type="protein sequence ID" value="VVD04759.1"/>
    <property type="molecule type" value="Genomic_DNA"/>
</dbReference>
<accession>A0A5E4R6G0</accession>
<feature type="transmembrane region" description="Helical" evidence="8">
    <location>
        <begin position="43"/>
        <end position="66"/>
    </location>
</feature>
<sequence length="596" mass="65218">MKGQSKRFVSHKGKAYDMSVKKEKEISVGFLDLWRYATWPERFASFLSAVFGFLCSSGLIAAIYAYSEITALFVERDKAVDSPFQPAIIGLFGGGRKLNNSNRSGHMDALVDDSVAFAWASVAIMVVQLTLAAIGVTLANWSAARMIARIRWKLLRSVLSQETAFFDMNNSMNFATTITEDTEKLRAGVGQHVAMISYLGGSVVTAATVAILHGWQLTLAALSVVPVAVLVAASVAMYQTRCASEEVVSYGVAGRVVEQALAAIRTVRAYAGEHTEVKRYEESLHDASLASRRRCVWVGIGSGVGWLLTYGLNAIVFAYGTALLVDDMPLPAEERTYNPGSMVMILFTTFMAAQNIAMCNPHLEIFSTARGAAKSLYKLLERKSKENTLHDSGIKPDSFKGNIHFENLYFNYPSRPDVKILRGLSLKINAGETVALVGGSGCGKSTLLQLLQRAYRPDSGCITVDGHQLNSLHLNHFRTRIGVVGQEPVLFSGTIRENITFGISDRGASLSGGQKQRIAIARALLRKPALLLLDEPTSALDPASERQLAKGGLHLWYRTEQGSVLEQGTHIELLEKKGAYWRLVQDDMTHKNTSQE</sequence>
<dbReference type="InterPro" id="IPR003439">
    <property type="entry name" value="ABC_transporter-like_ATP-bd"/>
</dbReference>
<evidence type="ECO:0000256" key="8">
    <source>
        <dbReference type="SAM" id="Phobius"/>
    </source>
</evidence>
<dbReference type="GO" id="GO:0015421">
    <property type="term" value="F:ABC-type oligopeptide transporter activity"/>
    <property type="evidence" value="ECO:0007669"/>
    <property type="project" value="TreeGrafter"/>
</dbReference>
<proteinExistence type="inferred from homology"/>
<dbReference type="InterPro" id="IPR039421">
    <property type="entry name" value="Type_1_exporter"/>
</dbReference>
<feature type="domain" description="ABC transporter" evidence="9">
    <location>
        <begin position="403"/>
        <end position="586"/>
    </location>
</feature>
<dbReference type="PROSITE" id="PS00211">
    <property type="entry name" value="ABC_TRANSPORTER_1"/>
    <property type="match status" value="1"/>
</dbReference>
<keyword evidence="5" id="KW-0067">ATP-binding</keyword>
<dbReference type="SUPFAM" id="SSF90123">
    <property type="entry name" value="ABC transporter transmembrane region"/>
    <property type="match status" value="1"/>
</dbReference>
<dbReference type="Gene3D" id="3.40.50.300">
    <property type="entry name" value="P-loop containing nucleotide triphosphate hydrolases"/>
    <property type="match status" value="2"/>
</dbReference>
<dbReference type="InterPro" id="IPR003593">
    <property type="entry name" value="AAA+_ATPase"/>
</dbReference>
<dbReference type="InterPro" id="IPR017871">
    <property type="entry name" value="ABC_transporter-like_CS"/>
</dbReference>
<dbReference type="InterPro" id="IPR011527">
    <property type="entry name" value="ABC1_TM_dom"/>
</dbReference>
<gene>
    <name evidence="11" type="ORF">LSINAPIS_LOCUS14446</name>
</gene>
<dbReference type="Gene3D" id="1.20.1560.10">
    <property type="entry name" value="ABC transporter type 1, transmembrane domain"/>
    <property type="match status" value="1"/>
</dbReference>
<dbReference type="InterPro" id="IPR036640">
    <property type="entry name" value="ABC1_TM_sf"/>
</dbReference>
<evidence type="ECO:0000256" key="1">
    <source>
        <dbReference type="ARBA" id="ARBA00004141"/>
    </source>
</evidence>
<feature type="transmembrane region" description="Helical" evidence="8">
    <location>
        <begin position="219"/>
        <end position="238"/>
    </location>
</feature>
<name>A0A5E4R6G0_9NEOP</name>
<keyword evidence="12" id="KW-1185">Reference proteome</keyword>
<evidence type="ECO:0000256" key="4">
    <source>
        <dbReference type="ARBA" id="ARBA00022741"/>
    </source>
</evidence>
<dbReference type="Pfam" id="PF00664">
    <property type="entry name" value="ABC_membrane"/>
    <property type="match status" value="1"/>
</dbReference>
<dbReference type="GO" id="GO:0005524">
    <property type="term" value="F:ATP binding"/>
    <property type="evidence" value="ECO:0007669"/>
    <property type="project" value="UniProtKB-KW"/>
</dbReference>
<comment type="subcellular location">
    <subcellularLocation>
        <location evidence="1">Membrane</location>
        <topology evidence="1">Multi-pass membrane protein</topology>
    </subcellularLocation>
</comment>
<organism evidence="11 12">
    <name type="scientific">Leptidea sinapis</name>
    <dbReference type="NCBI Taxonomy" id="189913"/>
    <lineage>
        <taxon>Eukaryota</taxon>
        <taxon>Metazoa</taxon>
        <taxon>Ecdysozoa</taxon>
        <taxon>Arthropoda</taxon>
        <taxon>Hexapoda</taxon>
        <taxon>Insecta</taxon>
        <taxon>Pterygota</taxon>
        <taxon>Neoptera</taxon>
        <taxon>Endopterygota</taxon>
        <taxon>Lepidoptera</taxon>
        <taxon>Glossata</taxon>
        <taxon>Ditrysia</taxon>
        <taxon>Papilionoidea</taxon>
        <taxon>Pieridae</taxon>
        <taxon>Dismorphiinae</taxon>
        <taxon>Leptidea</taxon>
    </lineage>
</organism>
<dbReference type="CDD" id="cd18577">
    <property type="entry name" value="ABC_6TM_Pgp_ABCB1_D1_like"/>
    <property type="match status" value="1"/>
</dbReference>
<dbReference type="GO" id="GO:0016887">
    <property type="term" value="F:ATP hydrolysis activity"/>
    <property type="evidence" value="ECO:0007669"/>
    <property type="project" value="InterPro"/>
</dbReference>
<dbReference type="InterPro" id="IPR027417">
    <property type="entry name" value="P-loop_NTPase"/>
</dbReference>
<evidence type="ECO:0000313" key="11">
    <source>
        <dbReference type="EMBL" id="VVD04759.1"/>
    </source>
</evidence>
<dbReference type="PROSITE" id="PS50929">
    <property type="entry name" value="ABC_TM1F"/>
    <property type="match status" value="1"/>
</dbReference>
<keyword evidence="7 8" id="KW-0472">Membrane</keyword>
<dbReference type="PROSITE" id="PS50893">
    <property type="entry name" value="ABC_TRANSPORTER_2"/>
    <property type="match status" value="1"/>
</dbReference>
<reference evidence="11 12" key="1">
    <citation type="submission" date="2017-07" db="EMBL/GenBank/DDBJ databases">
        <authorList>
            <person name="Talla V."/>
            <person name="Backstrom N."/>
        </authorList>
    </citation>
    <scope>NUCLEOTIDE SEQUENCE [LARGE SCALE GENOMIC DNA]</scope>
</reference>
<evidence type="ECO:0000256" key="7">
    <source>
        <dbReference type="ARBA" id="ARBA00023136"/>
    </source>
</evidence>
<dbReference type="Pfam" id="PF00005">
    <property type="entry name" value="ABC_tran"/>
    <property type="match status" value="1"/>
</dbReference>
<evidence type="ECO:0000256" key="5">
    <source>
        <dbReference type="ARBA" id="ARBA00022840"/>
    </source>
</evidence>
<dbReference type="PANTHER" id="PTHR43394:SF27">
    <property type="entry name" value="ATP-DEPENDENT TRANSLOCASE ABCB1-LIKE"/>
    <property type="match status" value="1"/>
</dbReference>
<evidence type="ECO:0008006" key="13">
    <source>
        <dbReference type="Google" id="ProtNLM"/>
    </source>
</evidence>
<dbReference type="SMART" id="SM00382">
    <property type="entry name" value="AAA"/>
    <property type="match status" value="1"/>
</dbReference>
<feature type="domain" description="ABC transmembrane type-1" evidence="10">
    <location>
        <begin position="46"/>
        <end position="368"/>
    </location>
</feature>
<evidence type="ECO:0000256" key="2">
    <source>
        <dbReference type="ARBA" id="ARBA00007577"/>
    </source>
</evidence>
<keyword evidence="4" id="KW-0547">Nucleotide-binding</keyword>
<dbReference type="SUPFAM" id="SSF52540">
    <property type="entry name" value="P-loop containing nucleoside triphosphate hydrolases"/>
    <property type="match status" value="1"/>
</dbReference>
<evidence type="ECO:0000313" key="12">
    <source>
        <dbReference type="Proteomes" id="UP000324832"/>
    </source>
</evidence>
<dbReference type="Proteomes" id="UP000324832">
    <property type="component" value="Unassembled WGS sequence"/>
</dbReference>
<evidence type="ECO:0000256" key="3">
    <source>
        <dbReference type="ARBA" id="ARBA00022692"/>
    </source>
</evidence>
<evidence type="ECO:0000259" key="9">
    <source>
        <dbReference type="PROSITE" id="PS50893"/>
    </source>
</evidence>
<dbReference type="AlphaFoldDB" id="A0A5E4R6G0"/>
<feature type="transmembrane region" description="Helical" evidence="8">
    <location>
        <begin position="193"/>
        <end position="213"/>
    </location>
</feature>